<dbReference type="GO" id="GO:0005634">
    <property type="term" value="C:nucleus"/>
    <property type="evidence" value="ECO:0007669"/>
    <property type="project" value="TreeGrafter"/>
</dbReference>
<dbReference type="SMART" id="SM00717">
    <property type="entry name" value="SANT"/>
    <property type="match status" value="2"/>
</dbReference>
<dbReference type="RefSeq" id="XP_068369746.1">
    <property type="nucleotide sequence ID" value="XM_068513927.1"/>
</dbReference>
<dbReference type="GO" id="GO:0000978">
    <property type="term" value="F:RNA polymerase II cis-regulatory region sequence-specific DNA binding"/>
    <property type="evidence" value="ECO:0007669"/>
    <property type="project" value="TreeGrafter"/>
</dbReference>
<dbReference type="Proteomes" id="UP000179807">
    <property type="component" value="Unassembled WGS sequence"/>
</dbReference>
<dbReference type="Pfam" id="PF00249">
    <property type="entry name" value="Myb_DNA-binding"/>
    <property type="match status" value="1"/>
</dbReference>
<accession>A0A1J4KZM8</accession>
<sequence length="132" mass="15633">MNASTPFYIGDSIPKDFAPDENAKLEFLSSYLNNWCTIADHFQGRTPRQLKEQHDLLTLKKSIPKWTKEDEALLEKKFYELGPRWSKLAFFFPERSENNLRAHWEKMKNRKNDSTEELSVATFTIPEEFPKF</sequence>
<dbReference type="SUPFAM" id="SSF46689">
    <property type="entry name" value="Homeodomain-like"/>
    <property type="match status" value="1"/>
</dbReference>
<evidence type="ECO:0000259" key="2">
    <source>
        <dbReference type="PROSITE" id="PS51294"/>
    </source>
</evidence>
<feature type="domain" description="Myb-like" evidence="1">
    <location>
        <begin position="65"/>
        <end position="108"/>
    </location>
</feature>
<dbReference type="InterPro" id="IPR001005">
    <property type="entry name" value="SANT/Myb"/>
</dbReference>
<dbReference type="CDD" id="cd00167">
    <property type="entry name" value="SANT"/>
    <property type="match status" value="2"/>
</dbReference>
<dbReference type="PROSITE" id="PS51294">
    <property type="entry name" value="HTH_MYB"/>
    <property type="match status" value="1"/>
</dbReference>
<evidence type="ECO:0000259" key="1">
    <source>
        <dbReference type="PROSITE" id="PS50090"/>
    </source>
</evidence>
<feature type="domain" description="HTH myb-type" evidence="2">
    <location>
        <begin position="65"/>
        <end position="112"/>
    </location>
</feature>
<proteinExistence type="predicted"/>
<dbReference type="InterPro" id="IPR009057">
    <property type="entry name" value="Homeodomain-like_sf"/>
</dbReference>
<dbReference type="PANTHER" id="PTHR45614:SF253">
    <property type="entry name" value="CHROMOSOME UNDETERMINED SCAFFOLD_38, WHOLE GENOME SHOTGUN SEQUENCE"/>
    <property type="match status" value="1"/>
</dbReference>
<evidence type="ECO:0000313" key="3">
    <source>
        <dbReference type="EMBL" id="OHT16610.1"/>
    </source>
</evidence>
<comment type="caution">
    <text evidence="3">The sequence shown here is derived from an EMBL/GenBank/DDBJ whole genome shotgun (WGS) entry which is preliminary data.</text>
</comment>
<reference evidence="3" key="1">
    <citation type="submission" date="2016-10" db="EMBL/GenBank/DDBJ databases">
        <authorList>
            <person name="Benchimol M."/>
            <person name="Almeida L.G."/>
            <person name="Vasconcelos A.T."/>
            <person name="Perreira-Neves A."/>
            <person name="Rosa I.A."/>
            <person name="Tasca T."/>
            <person name="Bogo M.R."/>
            <person name="de Souza W."/>
        </authorList>
    </citation>
    <scope>NUCLEOTIDE SEQUENCE [LARGE SCALE GENOMIC DNA]</scope>
    <source>
        <strain evidence="3">K</strain>
    </source>
</reference>
<dbReference type="VEuPathDB" id="TrichDB:TRFO_41691"/>
<dbReference type="GeneID" id="94848631"/>
<keyword evidence="4" id="KW-1185">Reference proteome</keyword>
<dbReference type="PANTHER" id="PTHR45614">
    <property type="entry name" value="MYB PROTEIN-RELATED"/>
    <property type="match status" value="1"/>
</dbReference>
<dbReference type="GO" id="GO:0000981">
    <property type="term" value="F:DNA-binding transcription factor activity, RNA polymerase II-specific"/>
    <property type="evidence" value="ECO:0007669"/>
    <property type="project" value="TreeGrafter"/>
</dbReference>
<dbReference type="PROSITE" id="PS50090">
    <property type="entry name" value="MYB_LIKE"/>
    <property type="match status" value="1"/>
</dbReference>
<evidence type="ECO:0000313" key="4">
    <source>
        <dbReference type="Proteomes" id="UP000179807"/>
    </source>
</evidence>
<protein>
    <submittedName>
        <fullName evidence="3">Myb-like DNA-binding domain containing protein</fullName>
    </submittedName>
</protein>
<name>A0A1J4KZM8_9EUKA</name>
<gene>
    <name evidence="3" type="ORF">TRFO_41691</name>
</gene>
<dbReference type="EMBL" id="MLAK01000090">
    <property type="protein sequence ID" value="OHT16610.1"/>
    <property type="molecule type" value="Genomic_DNA"/>
</dbReference>
<organism evidence="3 4">
    <name type="scientific">Tritrichomonas foetus</name>
    <dbReference type="NCBI Taxonomy" id="1144522"/>
    <lineage>
        <taxon>Eukaryota</taxon>
        <taxon>Metamonada</taxon>
        <taxon>Parabasalia</taxon>
        <taxon>Tritrichomonadida</taxon>
        <taxon>Tritrichomonadidae</taxon>
        <taxon>Tritrichomonas</taxon>
    </lineage>
</organism>
<dbReference type="AlphaFoldDB" id="A0A1J4KZM8"/>
<dbReference type="Gene3D" id="1.10.10.60">
    <property type="entry name" value="Homeodomain-like"/>
    <property type="match status" value="1"/>
</dbReference>
<dbReference type="InterPro" id="IPR050560">
    <property type="entry name" value="MYB_TF"/>
</dbReference>
<dbReference type="InterPro" id="IPR017930">
    <property type="entry name" value="Myb_dom"/>
</dbReference>